<evidence type="ECO:0000313" key="3">
    <source>
        <dbReference type="Proteomes" id="UP000266234"/>
    </source>
</evidence>
<protein>
    <submittedName>
        <fullName evidence="2">Uncharacterized protein</fullName>
    </submittedName>
</protein>
<organism evidence="2 3">
    <name type="scientific">Fusarium longipes</name>
    <dbReference type="NCBI Taxonomy" id="694270"/>
    <lineage>
        <taxon>Eukaryota</taxon>
        <taxon>Fungi</taxon>
        <taxon>Dikarya</taxon>
        <taxon>Ascomycota</taxon>
        <taxon>Pezizomycotina</taxon>
        <taxon>Sordariomycetes</taxon>
        <taxon>Hypocreomycetidae</taxon>
        <taxon>Hypocreales</taxon>
        <taxon>Nectriaceae</taxon>
        <taxon>Fusarium</taxon>
    </lineage>
</organism>
<dbReference type="AlphaFoldDB" id="A0A395T9X4"/>
<keyword evidence="1" id="KW-0812">Transmembrane</keyword>
<accession>A0A395T9X4</accession>
<feature type="transmembrane region" description="Helical" evidence="1">
    <location>
        <begin position="12"/>
        <end position="31"/>
    </location>
</feature>
<name>A0A395T9X4_9HYPO</name>
<comment type="caution">
    <text evidence="2">The sequence shown here is derived from an EMBL/GenBank/DDBJ whole genome shotgun (WGS) entry which is preliminary data.</text>
</comment>
<gene>
    <name evidence="2" type="ORF">FLONG3_451</name>
</gene>
<evidence type="ECO:0000256" key="1">
    <source>
        <dbReference type="SAM" id="Phobius"/>
    </source>
</evidence>
<dbReference type="STRING" id="694270.A0A395T9X4"/>
<keyword evidence="1" id="KW-0472">Membrane</keyword>
<reference evidence="2 3" key="1">
    <citation type="journal article" date="2018" name="PLoS Pathog.">
        <title>Evolution of structural diversity of trichothecenes, a family of toxins produced by plant pathogenic and entomopathogenic fungi.</title>
        <authorList>
            <person name="Proctor R.H."/>
            <person name="McCormick S.P."/>
            <person name="Kim H.S."/>
            <person name="Cardoza R.E."/>
            <person name="Stanley A.M."/>
            <person name="Lindo L."/>
            <person name="Kelly A."/>
            <person name="Brown D.W."/>
            <person name="Lee T."/>
            <person name="Vaughan M.M."/>
            <person name="Alexander N.J."/>
            <person name="Busman M."/>
            <person name="Gutierrez S."/>
        </authorList>
    </citation>
    <scope>NUCLEOTIDE SEQUENCE [LARGE SCALE GENOMIC DNA]</scope>
    <source>
        <strain evidence="2 3">NRRL 20695</strain>
    </source>
</reference>
<dbReference type="Proteomes" id="UP000266234">
    <property type="component" value="Unassembled WGS sequence"/>
</dbReference>
<proteinExistence type="predicted"/>
<keyword evidence="1" id="KW-1133">Transmembrane helix</keyword>
<dbReference type="OrthoDB" id="5337308at2759"/>
<dbReference type="EMBL" id="PXOG01000011">
    <property type="protein sequence ID" value="RGP81307.1"/>
    <property type="molecule type" value="Genomic_DNA"/>
</dbReference>
<keyword evidence="3" id="KW-1185">Reference proteome</keyword>
<evidence type="ECO:0000313" key="2">
    <source>
        <dbReference type="EMBL" id="RGP81307.1"/>
    </source>
</evidence>
<sequence length="334" mass="38124">MQKNGAAPWRLLFIYPLAILAFLAFISFYVGSWSDLGLTSHSGIIESRIPHPDLSFVLAKRSVAYDKAINKGRKLHCLMGMTQEEAKQANGGTSLESPDYLQIYPGLEEFEGWDIDAYNKDAPWFKRYLDDAFHDLGIEKKFHHEAWEHSRQGRIYDDPLDPDIDAWMEAWPSRAFYYTSYIIDAGVIIGDNAKSVKHGFQDEFSGFEEIWEQHMTRIRQSQITNEDTLGILTETLLKWRDTGGRGVEIGKWEKRITLDVRKDDDKEAFYAFLGSPHGAMSSYLLLNHKEKLGVKTINKVDIFVPNIPVVIIGESVSDTIKEAKISCVFYVTTV</sequence>